<keyword evidence="2 5" id="KW-0812">Transmembrane</keyword>
<feature type="transmembrane region" description="Helical" evidence="5">
    <location>
        <begin position="200"/>
        <end position="219"/>
    </location>
</feature>
<dbReference type="GO" id="GO:0016627">
    <property type="term" value="F:oxidoreductase activity, acting on the CH-CH group of donors"/>
    <property type="evidence" value="ECO:0007669"/>
    <property type="project" value="InterPro"/>
</dbReference>
<feature type="transmembrane region" description="Helical" evidence="5">
    <location>
        <begin position="105"/>
        <end position="122"/>
    </location>
</feature>
<evidence type="ECO:0000256" key="3">
    <source>
        <dbReference type="ARBA" id="ARBA00022989"/>
    </source>
</evidence>
<gene>
    <name evidence="7" type="ORF">TL16_g08010</name>
</gene>
<evidence type="ECO:0000256" key="4">
    <source>
        <dbReference type="ARBA" id="ARBA00023136"/>
    </source>
</evidence>
<protein>
    <recommendedName>
        <fullName evidence="6">3-oxo-5-alpha-steroid 4-dehydrogenase C-terminal domain-containing protein</fullName>
    </recommendedName>
</protein>
<dbReference type="PROSITE" id="PS50244">
    <property type="entry name" value="S5A_REDUCTASE"/>
    <property type="match status" value="1"/>
</dbReference>
<accession>A0A9W7AVE6</accession>
<dbReference type="InterPro" id="IPR001104">
    <property type="entry name" value="3-oxo-5_a-steroid_4-DH_C"/>
</dbReference>
<proteinExistence type="predicted"/>
<keyword evidence="3 5" id="KW-1133">Transmembrane helix</keyword>
<name>A0A9W7AVE6_9STRA</name>
<evidence type="ECO:0000313" key="7">
    <source>
        <dbReference type="EMBL" id="GMH79032.1"/>
    </source>
</evidence>
<dbReference type="AlphaFoldDB" id="A0A9W7AVE6"/>
<evidence type="ECO:0000256" key="2">
    <source>
        <dbReference type="ARBA" id="ARBA00022692"/>
    </source>
</evidence>
<dbReference type="Gene3D" id="1.20.120.1630">
    <property type="match status" value="1"/>
</dbReference>
<reference evidence="8" key="1">
    <citation type="journal article" date="2023" name="Commun. Biol.">
        <title>Genome analysis of Parmales, the sister group of diatoms, reveals the evolutionary specialization of diatoms from phago-mixotrophs to photoautotrophs.</title>
        <authorList>
            <person name="Ban H."/>
            <person name="Sato S."/>
            <person name="Yoshikawa S."/>
            <person name="Yamada K."/>
            <person name="Nakamura Y."/>
            <person name="Ichinomiya M."/>
            <person name="Sato N."/>
            <person name="Blanc-Mathieu R."/>
            <person name="Endo H."/>
            <person name="Kuwata A."/>
            <person name="Ogata H."/>
        </authorList>
    </citation>
    <scope>NUCLEOTIDE SEQUENCE [LARGE SCALE GENOMIC DNA]</scope>
</reference>
<dbReference type="EMBL" id="BLQM01000260">
    <property type="protein sequence ID" value="GMH79032.1"/>
    <property type="molecule type" value="Genomic_DNA"/>
</dbReference>
<sequence>MVLFMLPKAVGEPIYSHAIGPLMDFLQYGINDYIPSPTLWKIAHTTNFQKFGTGFFCLYLMNTVFNTQDHLTSWIYLSLHGTYGMLWCLKEIVFPDPSWQRHVSLIDHLMAFGAVLGPYWYFPYSIMSKRTDASMQLIAFCVSMHTLGCVLMMASDTQKYFTLKIKKGLINNGWFGICRNTNYLGEMMIYGSYAALTQDWISWAILIYVWTLLFGRNMFNKEASIARKKGGKEYMDNSWMILPKPWGWMGSGSKGD</sequence>
<evidence type="ECO:0000256" key="5">
    <source>
        <dbReference type="SAM" id="Phobius"/>
    </source>
</evidence>
<feature type="domain" description="3-oxo-5-alpha-steroid 4-dehydrogenase C-terminal" evidence="6">
    <location>
        <begin position="136"/>
        <end position="220"/>
    </location>
</feature>
<evidence type="ECO:0000259" key="6">
    <source>
        <dbReference type="Pfam" id="PF02544"/>
    </source>
</evidence>
<feature type="transmembrane region" description="Helical" evidence="5">
    <location>
        <begin position="134"/>
        <end position="154"/>
    </location>
</feature>
<organism evidence="7 8">
    <name type="scientific">Triparma laevis f. inornata</name>
    <dbReference type="NCBI Taxonomy" id="1714386"/>
    <lineage>
        <taxon>Eukaryota</taxon>
        <taxon>Sar</taxon>
        <taxon>Stramenopiles</taxon>
        <taxon>Ochrophyta</taxon>
        <taxon>Bolidophyceae</taxon>
        <taxon>Parmales</taxon>
        <taxon>Triparmaceae</taxon>
        <taxon>Triparma</taxon>
    </lineage>
</organism>
<dbReference type="Pfam" id="PF02544">
    <property type="entry name" value="Steroid_dh"/>
    <property type="match status" value="1"/>
</dbReference>
<keyword evidence="4 5" id="KW-0472">Membrane</keyword>
<dbReference type="Proteomes" id="UP001162640">
    <property type="component" value="Unassembled WGS sequence"/>
</dbReference>
<comment type="subcellular location">
    <subcellularLocation>
        <location evidence="1">Membrane</location>
        <topology evidence="1">Multi-pass membrane protein</topology>
    </subcellularLocation>
</comment>
<comment type="caution">
    <text evidence="7">The sequence shown here is derived from an EMBL/GenBank/DDBJ whole genome shotgun (WGS) entry which is preliminary data.</text>
</comment>
<evidence type="ECO:0000256" key="1">
    <source>
        <dbReference type="ARBA" id="ARBA00004141"/>
    </source>
</evidence>
<evidence type="ECO:0000313" key="8">
    <source>
        <dbReference type="Proteomes" id="UP001162640"/>
    </source>
</evidence>
<dbReference type="GO" id="GO:0006629">
    <property type="term" value="P:lipid metabolic process"/>
    <property type="evidence" value="ECO:0007669"/>
    <property type="project" value="InterPro"/>
</dbReference>
<dbReference type="GO" id="GO:0016020">
    <property type="term" value="C:membrane"/>
    <property type="evidence" value="ECO:0007669"/>
    <property type="project" value="UniProtKB-SubCell"/>
</dbReference>